<dbReference type="AlphaFoldDB" id="A0AAN8A5M3"/>
<accession>A0AAN8A5M3</accession>
<dbReference type="Proteomes" id="UP001310594">
    <property type="component" value="Unassembled WGS sequence"/>
</dbReference>
<gene>
    <name evidence="1" type="ORF">LTR97_001015</name>
</gene>
<evidence type="ECO:0000313" key="2">
    <source>
        <dbReference type="Proteomes" id="UP001310594"/>
    </source>
</evidence>
<evidence type="ECO:0000313" key="1">
    <source>
        <dbReference type="EMBL" id="KAK5706029.1"/>
    </source>
</evidence>
<reference evidence="1" key="1">
    <citation type="submission" date="2023-08" db="EMBL/GenBank/DDBJ databases">
        <title>Black Yeasts Isolated from many extreme environments.</title>
        <authorList>
            <person name="Coleine C."/>
            <person name="Stajich J.E."/>
            <person name="Selbmann L."/>
        </authorList>
    </citation>
    <scope>NUCLEOTIDE SEQUENCE</scope>
    <source>
        <strain evidence="1">CCFEE 5810</strain>
    </source>
</reference>
<name>A0AAN8A5M3_9PEZI</name>
<organism evidence="1 2">
    <name type="scientific">Elasticomyces elasticus</name>
    <dbReference type="NCBI Taxonomy" id="574655"/>
    <lineage>
        <taxon>Eukaryota</taxon>
        <taxon>Fungi</taxon>
        <taxon>Dikarya</taxon>
        <taxon>Ascomycota</taxon>
        <taxon>Pezizomycotina</taxon>
        <taxon>Dothideomycetes</taxon>
        <taxon>Dothideomycetidae</taxon>
        <taxon>Mycosphaerellales</taxon>
        <taxon>Teratosphaeriaceae</taxon>
        <taxon>Elasticomyces</taxon>
    </lineage>
</organism>
<protein>
    <submittedName>
        <fullName evidence="1">Uncharacterized protein</fullName>
    </submittedName>
</protein>
<dbReference type="EMBL" id="JAVRQU010000002">
    <property type="protein sequence ID" value="KAK5706029.1"/>
    <property type="molecule type" value="Genomic_DNA"/>
</dbReference>
<proteinExistence type="predicted"/>
<comment type="caution">
    <text evidence="1">The sequence shown here is derived from an EMBL/GenBank/DDBJ whole genome shotgun (WGS) entry which is preliminary data.</text>
</comment>
<sequence length="87" mass="9321">MSMLKPLSAIAGLAAISGSLVYFMTAPRQTLNNHNGLGMETTASSAIASRFSNFEDRAARYNISLVANEVRAEEHAKALKRSKAHGV</sequence>